<dbReference type="EMBL" id="HG994581">
    <property type="protein sequence ID" value="CAF2870668.1"/>
    <property type="molecule type" value="Genomic_DNA"/>
</dbReference>
<dbReference type="SMART" id="SM00033">
    <property type="entry name" value="CH"/>
    <property type="match status" value="1"/>
</dbReference>
<accession>A0A7R8CRH7</accession>
<protein>
    <submittedName>
        <fullName evidence="2">(salmon louse) hypothetical protein</fullName>
    </submittedName>
</protein>
<proteinExistence type="predicted"/>
<sequence length="188" mass="21200">MPDSTSTHRPVVRKITPEQKNFITNFDHSSSSLRSSSPKYGGSKSTSSSSPSTSSLSERSGYLRKTSLNRDSYMEEKVLRWIALILEEKPTKNFDKLIQDGSVLSKVMTSIVFNSVPLEDIDISWGTNPAHDRVKKLISEMSKYGVKDIFDPEDLLELRNVPKVTKCLYELSKLATSDKHNLLNSQRT</sequence>
<dbReference type="Proteomes" id="UP000675881">
    <property type="component" value="Chromosome 2"/>
</dbReference>
<dbReference type="AlphaFoldDB" id="A0A7R8CRH7"/>
<dbReference type="InterPro" id="IPR036872">
    <property type="entry name" value="CH_dom_sf"/>
</dbReference>
<name>A0A7R8CRH7_LEPSM</name>
<feature type="compositionally biased region" description="Polar residues" evidence="1">
    <location>
        <begin position="18"/>
        <end position="28"/>
    </location>
</feature>
<organism evidence="2 3">
    <name type="scientific">Lepeophtheirus salmonis</name>
    <name type="common">Salmon louse</name>
    <name type="synonym">Caligus salmonis</name>
    <dbReference type="NCBI Taxonomy" id="72036"/>
    <lineage>
        <taxon>Eukaryota</taxon>
        <taxon>Metazoa</taxon>
        <taxon>Ecdysozoa</taxon>
        <taxon>Arthropoda</taxon>
        <taxon>Crustacea</taxon>
        <taxon>Multicrustacea</taxon>
        <taxon>Hexanauplia</taxon>
        <taxon>Copepoda</taxon>
        <taxon>Siphonostomatoida</taxon>
        <taxon>Caligidae</taxon>
        <taxon>Lepeophtheirus</taxon>
    </lineage>
</organism>
<reference evidence="2" key="1">
    <citation type="submission" date="2021-02" db="EMBL/GenBank/DDBJ databases">
        <authorList>
            <person name="Bekaert M."/>
        </authorList>
    </citation>
    <scope>NUCLEOTIDE SEQUENCE</scope>
    <source>
        <strain evidence="2">IoA-00</strain>
    </source>
</reference>
<gene>
    <name evidence="2" type="ORF">LSAA_6550</name>
</gene>
<dbReference type="Gene3D" id="1.10.418.10">
    <property type="entry name" value="Calponin-like domain"/>
    <property type="match status" value="1"/>
</dbReference>
<dbReference type="GO" id="GO:0051015">
    <property type="term" value="F:actin filament binding"/>
    <property type="evidence" value="ECO:0007669"/>
    <property type="project" value="TreeGrafter"/>
</dbReference>
<feature type="region of interest" description="Disordered" evidence="1">
    <location>
        <begin position="1"/>
        <end position="60"/>
    </location>
</feature>
<dbReference type="InterPro" id="IPR050606">
    <property type="entry name" value="Calponin-like"/>
</dbReference>
<evidence type="ECO:0000313" key="2">
    <source>
        <dbReference type="EMBL" id="CAF2870668.1"/>
    </source>
</evidence>
<dbReference type="InterPro" id="IPR001715">
    <property type="entry name" value="CH_dom"/>
</dbReference>
<dbReference type="PANTHER" id="PTHR47385">
    <property type="entry name" value="CALPONIN"/>
    <property type="match status" value="1"/>
</dbReference>
<dbReference type="PANTHER" id="PTHR47385:SF24">
    <property type="entry name" value="MUSCLE-SPECIFIC PROTEIN 20"/>
    <property type="match status" value="1"/>
</dbReference>
<dbReference type="PROSITE" id="PS50021">
    <property type="entry name" value="CH"/>
    <property type="match status" value="1"/>
</dbReference>
<evidence type="ECO:0000313" key="3">
    <source>
        <dbReference type="Proteomes" id="UP000675881"/>
    </source>
</evidence>
<feature type="compositionally biased region" description="Low complexity" evidence="1">
    <location>
        <begin position="29"/>
        <end position="60"/>
    </location>
</feature>
<keyword evidence="3" id="KW-1185">Reference proteome</keyword>
<dbReference type="Pfam" id="PF00307">
    <property type="entry name" value="CH"/>
    <property type="match status" value="1"/>
</dbReference>
<evidence type="ECO:0000256" key="1">
    <source>
        <dbReference type="SAM" id="MobiDB-lite"/>
    </source>
</evidence>
<dbReference type="GO" id="GO:0015629">
    <property type="term" value="C:actin cytoskeleton"/>
    <property type="evidence" value="ECO:0007669"/>
    <property type="project" value="TreeGrafter"/>
</dbReference>
<dbReference type="SUPFAM" id="SSF47576">
    <property type="entry name" value="Calponin-homology domain, CH-domain"/>
    <property type="match status" value="1"/>
</dbReference>
<dbReference type="OrthoDB" id="15627at2759"/>
<dbReference type="GO" id="GO:0007015">
    <property type="term" value="P:actin filament organization"/>
    <property type="evidence" value="ECO:0007669"/>
    <property type="project" value="TreeGrafter"/>
</dbReference>